<dbReference type="EMBL" id="JADKPO010000014">
    <property type="protein sequence ID" value="MBF4768423.1"/>
    <property type="molecule type" value="Genomic_DNA"/>
</dbReference>
<feature type="region of interest" description="Disordered" evidence="1">
    <location>
        <begin position="27"/>
        <end position="49"/>
    </location>
</feature>
<accession>A0A930VKL7</accession>
<feature type="chain" id="PRO_5039665562" description="Lipoprotein" evidence="2">
    <location>
        <begin position="23"/>
        <end position="193"/>
    </location>
</feature>
<gene>
    <name evidence="3" type="ORF">ISU10_11660</name>
</gene>
<evidence type="ECO:0000256" key="1">
    <source>
        <dbReference type="SAM" id="MobiDB-lite"/>
    </source>
</evidence>
<sequence>MRGRRTALVQVLVTVLAAGALGGCDFGGGPDQEPTSGPTLVADDAGGGNPPELTGRVAVELGTAVAVFGLGCRPQSARQRCSVDGQKTYTLTGRLRPATVTAAWMQLDTGGGRWVVHVRFASHDHWSAAKTADRARDKGGLVVVLDAHTGDVLQAVSPNDVSGAQIARNDLHRLTAESMVGSFAHAAEAGSSG</sequence>
<dbReference type="AlphaFoldDB" id="A0A930VKL7"/>
<evidence type="ECO:0008006" key="5">
    <source>
        <dbReference type="Google" id="ProtNLM"/>
    </source>
</evidence>
<reference evidence="3" key="1">
    <citation type="submission" date="2020-11" db="EMBL/GenBank/DDBJ databases">
        <title>Nocardioides cynanchi sp. nov., isolated from soil of rhizosphere of Cynanchum wilfordii.</title>
        <authorList>
            <person name="Lee J.-S."/>
            <person name="Suh M.K."/>
            <person name="Kim J.-S."/>
        </authorList>
    </citation>
    <scope>NUCLEOTIDE SEQUENCE</scope>
    <source>
        <strain evidence="3">KCTC 19276</strain>
    </source>
</reference>
<comment type="caution">
    <text evidence="3">The sequence shown here is derived from an EMBL/GenBank/DDBJ whole genome shotgun (WGS) entry which is preliminary data.</text>
</comment>
<evidence type="ECO:0000256" key="2">
    <source>
        <dbReference type="SAM" id="SignalP"/>
    </source>
</evidence>
<name>A0A930VKL7_9ACTN</name>
<keyword evidence="2" id="KW-0732">Signal</keyword>
<feature type="signal peptide" evidence="2">
    <location>
        <begin position="1"/>
        <end position="22"/>
    </location>
</feature>
<dbReference type="PROSITE" id="PS51257">
    <property type="entry name" value="PROKAR_LIPOPROTEIN"/>
    <property type="match status" value="1"/>
</dbReference>
<dbReference type="Proteomes" id="UP000660668">
    <property type="component" value="Unassembled WGS sequence"/>
</dbReference>
<keyword evidence="4" id="KW-1185">Reference proteome</keyword>
<organism evidence="3 4">
    <name type="scientific">Nocardioides agariphilus</name>
    <dbReference type="NCBI Taxonomy" id="433664"/>
    <lineage>
        <taxon>Bacteria</taxon>
        <taxon>Bacillati</taxon>
        <taxon>Actinomycetota</taxon>
        <taxon>Actinomycetes</taxon>
        <taxon>Propionibacteriales</taxon>
        <taxon>Nocardioidaceae</taxon>
        <taxon>Nocardioides</taxon>
    </lineage>
</organism>
<dbReference type="RefSeq" id="WP_194696579.1">
    <property type="nucleotide sequence ID" value="NZ_JADKPO010000014.1"/>
</dbReference>
<proteinExistence type="predicted"/>
<evidence type="ECO:0000313" key="4">
    <source>
        <dbReference type="Proteomes" id="UP000660668"/>
    </source>
</evidence>
<evidence type="ECO:0000313" key="3">
    <source>
        <dbReference type="EMBL" id="MBF4768423.1"/>
    </source>
</evidence>
<protein>
    <recommendedName>
        <fullName evidence="5">Lipoprotein</fullName>
    </recommendedName>
</protein>